<accession>H0QXJ6</accession>
<evidence type="ECO:0000256" key="1">
    <source>
        <dbReference type="SAM" id="Phobius"/>
    </source>
</evidence>
<evidence type="ECO:0000313" key="2">
    <source>
        <dbReference type="EMBL" id="GAB17547.1"/>
    </source>
</evidence>
<keyword evidence="1" id="KW-1133">Transmembrane helix</keyword>
<keyword evidence="3" id="KW-1185">Reference proteome</keyword>
<evidence type="ECO:0000313" key="3">
    <source>
        <dbReference type="Proteomes" id="UP000035034"/>
    </source>
</evidence>
<proteinExistence type="predicted"/>
<keyword evidence="1" id="KW-0812">Transmembrane</keyword>
<comment type="caution">
    <text evidence="2">The sequence shown here is derived from an EMBL/GenBank/DDBJ whole genome shotgun (WGS) entry which is preliminary data.</text>
</comment>
<reference evidence="2 3" key="1">
    <citation type="submission" date="2011-12" db="EMBL/GenBank/DDBJ databases">
        <title>Whole genome shotgun sequence of Gordonia effusa NBRC 100432.</title>
        <authorList>
            <person name="Yoshida I."/>
            <person name="Takarada H."/>
            <person name="Hosoyama A."/>
            <person name="Tsuchikane K."/>
            <person name="Katsumata H."/>
            <person name="Yamazaki S."/>
            <person name="Fujita N."/>
        </authorList>
    </citation>
    <scope>NUCLEOTIDE SEQUENCE [LARGE SCALE GENOMIC DNA]</scope>
    <source>
        <strain evidence="2 3">NBRC 100432</strain>
    </source>
</reference>
<dbReference type="STRING" id="1077974.GOEFS_035_00790"/>
<sequence length="271" mass="28196">MRSFVSGLAALVAIAAIIVALPSLWIKERVIDPEGFSSTAATMAANPQVQSYMADEIVHQVGNRSNGLVPSAIAKPIASAYTSSPQFRADFVDIAGQEHAWLFNEATPDQQGKAMELDLTDMVNRVVASTGVQVTIPGPITVPITRGAGDGLEAGRYHHVSQQITRIAYTSVVVAIVAALLALLIARRRGTVLAWLGAGAVVSAAVSWGLATLLAHRAKQEVSATDGGARQVAEITIDGVVDNLTQVALVVGGVGLAVVVVGVIARAAFRF</sequence>
<name>H0QXJ6_9ACTN</name>
<gene>
    <name evidence="2" type="ORF">GOEFS_035_00790</name>
</gene>
<dbReference type="Proteomes" id="UP000035034">
    <property type="component" value="Unassembled WGS sequence"/>
</dbReference>
<dbReference type="eggNOG" id="ENOG5033572">
    <property type="taxonomic scope" value="Bacteria"/>
</dbReference>
<dbReference type="OrthoDB" id="4381302at2"/>
<organism evidence="2 3">
    <name type="scientific">Gordonia effusa NBRC 100432</name>
    <dbReference type="NCBI Taxonomy" id="1077974"/>
    <lineage>
        <taxon>Bacteria</taxon>
        <taxon>Bacillati</taxon>
        <taxon>Actinomycetota</taxon>
        <taxon>Actinomycetes</taxon>
        <taxon>Mycobacteriales</taxon>
        <taxon>Gordoniaceae</taxon>
        <taxon>Gordonia</taxon>
    </lineage>
</organism>
<dbReference type="EMBL" id="BAEH01000035">
    <property type="protein sequence ID" value="GAB17547.1"/>
    <property type="molecule type" value="Genomic_DNA"/>
</dbReference>
<feature type="transmembrane region" description="Helical" evidence="1">
    <location>
        <begin position="167"/>
        <end position="186"/>
    </location>
</feature>
<feature type="transmembrane region" description="Helical" evidence="1">
    <location>
        <begin position="193"/>
        <end position="215"/>
    </location>
</feature>
<protein>
    <submittedName>
        <fullName evidence="2">Uncharacterized protein</fullName>
    </submittedName>
</protein>
<dbReference type="AlphaFoldDB" id="H0QXJ6"/>
<keyword evidence="1" id="KW-0472">Membrane</keyword>
<dbReference type="RefSeq" id="WP_007316885.1">
    <property type="nucleotide sequence ID" value="NZ_BAEH01000035.1"/>
</dbReference>
<feature type="transmembrane region" description="Helical" evidence="1">
    <location>
        <begin position="247"/>
        <end position="269"/>
    </location>
</feature>